<evidence type="ECO:0000313" key="6">
    <source>
        <dbReference type="Proteomes" id="UP001327560"/>
    </source>
</evidence>
<evidence type="ECO:0000259" key="3">
    <source>
        <dbReference type="Pfam" id="PF08620"/>
    </source>
</evidence>
<evidence type="ECO:0000256" key="1">
    <source>
        <dbReference type="ARBA" id="ARBA00009953"/>
    </source>
</evidence>
<feature type="domain" description="RPAP1 N-terminal" evidence="4">
    <location>
        <begin position="257"/>
        <end position="300"/>
    </location>
</feature>
<accession>A0AAQ3JVN1</accession>
<dbReference type="PANTHER" id="PTHR47605">
    <property type="entry name" value="TRANSCRIPTIONAL ELONGATION REGULATOR MINIYO"/>
    <property type="match status" value="1"/>
</dbReference>
<dbReference type="InterPro" id="IPR013930">
    <property type="entry name" value="RPAP1_N"/>
</dbReference>
<feature type="region of interest" description="Disordered" evidence="2">
    <location>
        <begin position="39"/>
        <end position="107"/>
    </location>
</feature>
<dbReference type="EMBL" id="CP136891">
    <property type="protein sequence ID" value="WOK97017.1"/>
    <property type="molecule type" value="Genomic_DNA"/>
</dbReference>
<protein>
    <submittedName>
        <fullName evidence="5">Uncharacterized protein</fullName>
    </submittedName>
</protein>
<evidence type="ECO:0000256" key="2">
    <source>
        <dbReference type="SAM" id="MobiDB-lite"/>
    </source>
</evidence>
<feature type="region of interest" description="Disordered" evidence="2">
    <location>
        <begin position="1"/>
        <end position="24"/>
    </location>
</feature>
<dbReference type="PANTHER" id="PTHR47605:SF2">
    <property type="entry name" value="TRANSCRIPTIONAL ELONGATION REGULATOR MINIYO"/>
    <property type="match status" value="1"/>
</dbReference>
<keyword evidence="6" id="KW-1185">Reference proteome</keyword>
<evidence type="ECO:0000259" key="4">
    <source>
        <dbReference type="Pfam" id="PF08621"/>
    </source>
</evidence>
<gene>
    <name evidence="5" type="ORF">Cni_G05725</name>
</gene>
<feature type="compositionally biased region" description="Basic and acidic residues" evidence="2">
    <location>
        <begin position="305"/>
        <end position="339"/>
    </location>
</feature>
<dbReference type="Proteomes" id="UP001327560">
    <property type="component" value="Chromosome 2"/>
</dbReference>
<feature type="compositionally biased region" description="Acidic residues" evidence="2">
    <location>
        <begin position="90"/>
        <end position="102"/>
    </location>
</feature>
<sequence>MEAEKPTKSSRPSRNHRGPAVALKKMVEEIHHAPGLVGGIVEKGFSSSPGGGSGSPSSVPLPRSTVLPFPVARHRSHGPHWAPVGSAPVDAEEDEMVEDKDDTDYHPIASFANPIERKKKKSLNFSRWKDFVPKDDAPVPKSKKKEVKTGAVNAREVKRSGVVSNEEKKKSPSIYSHDIAMLDNEEVIRRDLTNRNFSEHITTMAEPKFVVEKSESEAGGSVSDVNGIYASAGQNPEINDTEMIEATGHQSSSLMDDIDAENLSRLSQMSAEEIAEARAEMMGKMDPALIEMLKKRGQNKLRSRKGIEQEQKLRGTKGIEHEQNKRRQELAGSKTDESGKSVTVTAPQGDWISKIESSNSSWKAWSERVEKVRSIRFSLNGDIVEISSTQHVSNGDKPKRDTYSVENVAERDLLRTEGDPAAVGYTINEAVALTRSMIPGQRAIALQLLASVLGKALYNLQQKDSSCHVRETKPIDNHVDWQAVWAFALGPEPQMALSLRIALDDNHDSVVLACVKAIQSLLSIEINENFFDTSEKLINSKKNTFTAPVFRSRPEIDSGFLHGGYWKYSTKSSNILPIDHQNNEDDGNEDKYTIQDDVVVAGQDIASGLVRMGILPRICYLLEMDSLPALEEALVSIVVALARHSPTCADAVRKCPNLVQTVVKIFTKQGLVERYSSQTKAVLLLKVRSWLVWNDLLRSELLC</sequence>
<evidence type="ECO:0000313" key="5">
    <source>
        <dbReference type="EMBL" id="WOK97017.1"/>
    </source>
</evidence>
<proteinExistence type="inferred from homology"/>
<dbReference type="AlphaFoldDB" id="A0AAQ3JVN1"/>
<feature type="domain" description="RPAP1 C-terminal" evidence="3">
    <location>
        <begin position="374"/>
        <end position="456"/>
    </location>
</feature>
<dbReference type="Pfam" id="PF08620">
    <property type="entry name" value="RPAP1_C"/>
    <property type="match status" value="1"/>
</dbReference>
<dbReference type="Pfam" id="PF08621">
    <property type="entry name" value="RPAP1_N"/>
    <property type="match status" value="1"/>
</dbReference>
<feature type="region of interest" description="Disordered" evidence="2">
    <location>
        <begin position="296"/>
        <end position="344"/>
    </location>
</feature>
<organism evidence="5 6">
    <name type="scientific">Canna indica</name>
    <name type="common">Indian-shot</name>
    <dbReference type="NCBI Taxonomy" id="4628"/>
    <lineage>
        <taxon>Eukaryota</taxon>
        <taxon>Viridiplantae</taxon>
        <taxon>Streptophyta</taxon>
        <taxon>Embryophyta</taxon>
        <taxon>Tracheophyta</taxon>
        <taxon>Spermatophyta</taxon>
        <taxon>Magnoliopsida</taxon>
        <taxon>Liliopsida</taxon>
        <taxon>Zingiberales</taxon>
        <taxon>Cannaceae</taxon>
        <taxon>Canna</taxon>
    </lineage>
</organism>
<comment type="similarity">
    <text evidence="1">Belongs to the RPAP1 family.</text>
</comment>
<dbReference type="InterPro" id="IPR055326">
    <property type="entry name" value="MINIYO"/>
</dbReference>
<name>A0AAQ3JVN1_9LILI</name>
<dbReference type="InterPro" id="IPR013929">
    <property type="entry name" value="RPAP1_C"/>
</dbReference>
<reference evidence="5 6" key="1">
    <citation type="submission" date="2023-10" db="EMBL/GenBank/DDBJ databases">
        <title>Chromosome-scale genome assembly provides insights into flower coloration mechanisms of Canna indica.</title>
        <authorList>
            <person name="Li C."/>
        </authorList>
    </citation>
    <scope>NUCLEOTIDE SEQUENCE [LARGE SCALE GENOMIC DNA]</scope>
    <source>
        <tissue evidence="5">Flower</tissue>
    </source>
</reference>